<reference evidence="4" key="1">
    <citation type="submission" date="2019-06" db="EMBL/GenBank/DDBJ databases">
        <title>Gordonia isolated from sludge of a wastewater treatment plant.</title>
        <authorList>
            <person name="Tamura T."/>
            <person name="Aoyama K."/>
            <person name="Kang Y."/>
            <person name="Saito S."/>
            <person name="Akiyama N."/>
            <person name="Yazawa K."/>
            <person name="Gonoi T."/>
            <person name="Mikami Y."/>
        </authorList>
    </citation>
    <scope>NUCLEOTIDE SEQUENCE [LARGE SCALE GENOMIC DNA]</scope>
    <source>
        <strain evidence="4">NBRC 107696</strain>
    </source>
</reference>
<evidence type="ECO:0000313" key="2">
    <source>
        <dbReference type="EMBL" id="GED99931.1"/>
    </source>
</evidence>
<comment type="caution">
    <text evidence="3">The sequence shown here is derived from an EMBL/GenBank/DDBJ whole genome shotgun (WGS) entry which is preliminary data.</text>
</comment>
<dbReference type="InterPro" id="IPR045598">
    <property type="entry name" value="DUF6457"/>
</dbReference>
<dbReference type="AlphaFoldDB" id="A0A7I9VG48"/>
<gene>
    <name evidence="2" type="ORF">nbrc107696_03780</name>
    <name evidence="3" type="ORF">nbrc107696_45170</name>
</gene>
<evidence type="ECO:0000313" key="4">
    <source>
        <dbReference type="Proteomes" id="UP000444960"/>
    </source>
</evidence>
<proteinExistence type="predicted"/>
<feature type="domain" description="DUF6457" evidence="1">
    <location>
        <begin position="16"/>
        <end position="86"/>
    </location>
</feature>
<dbReference type="EMBL" id="BJOV01000005">
    <property type="protein sequence ID" value="GEE04071.1"/>
    <property type="molecule type" value="Genomic_DNA"/>
</dbReference>
<sequence>MSSGAGRFQQMSTYPPELDRWVAVVAPALGLGDDVDVPTELLLDVTRDVAHGVLRPAAPITTYLIGLAVAAGLPAAEAAARVDAAIAER</sequence>
<evidence type="ECO:0000313" key="3">
    <source>
        <dbReference type="EMBL" id="GEE04071.1"/>
    </source>
</evidence>
<evidence type="ECO:0000259" key="1">
    <source>
        <dbReference type="Pfam" id="PF20058"/>
    </source>
</evidence>
<protein>
    <recommendedName>
        <fullName evidence="1">DUF6457 domain-containing protein</fullName>
    </recommendedName>
</protein>
<dbReference type="EMBL" id="BJOV01000001">
    <property type="protein sequence ID" value="GED99931.1"/>
    <property type="molecule type" value="Genomic_DNA"/>
</dbReference>
<organism evidence="3 4">
    <name type="scientific">Gordonia spumicola</name>
    <dbReference type="NCBI Taxonomy" id="589161"/>
    <lineage>
        <taxon>Bacteria</taxon>
        <taxon>Bacillati</taxon>
        <taxon>Actinomycetota</taxon>
        <taxon>Actinomycetes</taxon>
        <taxon>Mycobacteriales</taxon>
        <taxon>Gordoniaceae</taxon>
        <taxon>Gordonia</taxon>
    </lineage>
</organism>
<name>A0A7I9VG48_9ACTN</name>
<accession>A0A7I9VG48</accession>
<dbReference type="Proteomes" id="UP000444960">
    <property type="component" value="Unassembled WGS sequence"/>
</dbReference>
<dbReference type="Pfam" id="PF20058">
    <property type="entry name" value="DUF6457"/>
    <property type="match status" value="1"/>
</dbReference>
<keyword evidence="4" id="KW-1185">Reference proteome</keyword>
<reference evidence="3" key="2">
    <citation type="journal article" date="2020" name="Int. J. Syst. Evol. Microbiol.">
        <title>Gordonia crocea sp. nov. and Gordonia spumicola sp. nov. isolated from sludge of a wastewater treatment plant.</title>
        <authorList>
            <person name="Tamura T."/>
            <person name="Saito S."/>
            <person name="Hamada M."/>
            <person name="Kang Y."/>
            <person name="Hoshino Y."/>
            <person name="Gonoi T."/>
            <person name="Mikami Y."/>
            <person name="Yaguchi T."/>
        </authorList>
    </citation>
    <scope>NUCLEOTIDE SEQUENCE</scope>
    <source>
        <strain evidence="3">NBRC 107696</strain>
    </source>
</reference>